<name>A0A918I4N6_9ACTN</name>
<protein>
    <submittedName>
        <fullName evidence="2">Uncharacterized protein</fullName>
    </submittedName>
</protein>
<feature type="region of interest" description="Disordered" evidence="1">
    <location>
        <begin position="1"/>
        <end position="27"/>
    </location>
</feature>
<sequence length="88" mass="9985">MLRCNHDIRHEQHQPASVPRGSLRHSRDTDGEVIKACWDSPWCCGSGREDLPGCSWCRAEPHQFTFTCDSTKRYVAAMINDAVPQKEA</sequence>
<evidence type="ECO:0000313" key="3">
    <source>
        <dbReference type="Proteomes" id="UP000636661"/>
    </source>
</evidence>
<accession>A0A918I4N6</accession>
<comment type="caution">
    <text evidence="2">The sequence shown here is derived from an EMBL/GenBank/DDBJ whole genome shotgun (WGS) entry which is preliminary data.</text>
</comment>
<evidence type="ECO:0000256" key="1">
    <source>
        <dbReference type="SAM" id="MobiDB-lite"/>
    </source>
</evidence>
<reference evidence="2" key="1">
    <citation type="journal article" date="2014" name="Int. J. Syst. Evol. Microbiol.">
        <title>Complete genome sequence of Corynebacterium casei LMG S-19264T (=DSM 44701T), isolated from a smear-ripened cheese.</title>
        <authorList>
            <consortium name="US DOE Joint Genome Institute (JGI-PGF)"/>
            <person name="Walter F."/>
            <person name="Albersmeier A."/>
            <person name="Kalinowski J."/>
            <person name="Ruckert C."/>
        </authorList>
    </citation>
    <scope>NUCLEOTIDE SEQUENCE</scope>
    <source>
        <strain evidence="2">JCM 4391</strain>
    </source>
</reference>
<organism evidence="2 3">
    <name type="scientific">Streptomyces lavendofoliae</name>
    <dbReference type="NCBI Taxonomy" id="67314"/>
    <lineage>
        <taxon>Bacteria</taxon>
        <taxon>Bacillati</taxon>
        <taxon>Actinomycetota</taxon>
        <taxon>Actinomycetes</taxon>
        <taxon>Kitasatosporales</taxon>
        <taxon>Streptomycetaceae</taxon>
        <taxon>Streptomyces</taxon>
    </lineage>
</organism>
<dbReference type="Proteomes" id="UP000636661">
    <property type="component" value="Unassembled WGS sequence"/>
</dbReference>
<feature type="compositionally biased region" description="Basic and acidic residues" evidence="1">
    <location>
        <begin position="1"/>
        <end position="13"/>
    </location>
</feature>
<keyword evidence="3" id="KW-1185">Reference proteome</keyword>
<dbReference type="AlphaFoldDB" id="A0A918I4N6"/>
<proteinExistence type="predicted"/>
<reference evidence="2" key="2">
    <citation type="submission" date="2020-09" db="EMBL/GenBank/DDBJ databases">
        <authorList>
            <person name="Sun Q."/>
            <person name="Ohkuma M."/>
        </authorList>
    </citation>
    <scope>NUCLEOTIDE SEQUENCE</scope>
    <source>
        <strain evidence="2">JCM 4391</strain>
    </source>
</reference>
<gene>
    <name evidence="2" type="ORF">GCM10010274_63570</name>
</gene>
<evidence type="ECO:0000313" key="2">
    <source>
        <dbReference type="EMBL" id="GGU66253.1"/>
    </source>
</evidence>
<dbReference type="EMBL" id="BMTP01000027">
    <property type="protein sequence ID" value="GGU66253.1"/>
    <property type="molecule type" value="Genomic_DNA"/>
</dbReference>